<organism evidence="2 3">
    <name type="scientific">Argiope bruennichi</name>
    <name type="common">Wasp spider</name>
    <name type="synonym">Aranea bruennichi</name>
    <dbReference type="NCBI Taxonomy" id="94029"/>
    <lineage>
        <taxon>Eukaryota</taxon>
        <taxon>Metazoa</taxon>
        <taxon>Ecdysozoa</taxon>
        <taxon>Arthropoda</taxon>
        <taxon>Chelicerata</taxon>
        <taxon>Arachnida</taxon>
        <taxon>Araneae</taxon>
        <taxon>Araneomorphae</taxon>
        <taxon>Entelegynae</taxon>
        <taxon>Araneoidea</taxon>
        <taxon>Araneidae</taxon>
        <taxon>Argiope</taxon>
    </lineage>
</organism>
<comment type="caution">
    <text evidence="2">The sequence shown here is derived from an EMBL/GenBank/DDBJ whole genome shotgun (WGS) entry which is preliminary data.</text>
</comment>
<protein>
    <submittedName>
        <fullName evidence="2">Uncharacterized protein</fullName>
    </submittedName>
</protein>
<feature type="signal peptide" evidence="1">
    <location>
        <begin position="1"/>
        <end position="19"/>
    </location>
</feature>
<accession>A0A8T0ENP4</accession>
<dbReference type="EMBL" id="JABXBU010002072">
    <property type="protein sequence ID" value="KAF8776991.1"/>
    <property type="molecule type" value="Genomic_DNA"/>
</dbReference>
<evidence type="ECO:0000313" key="3">
    <source>
        <dbReference type="Proteomes" id="UP000807504"/>
    </source>
</evidence>
<reference evidence="2" key="2">
    <citation type="submission" date="2020-06" db="EMBL/GenBank/DDBJ databases">
        <authorList>
            <person name="Sheffer M."/>
        </authorList>
    </citation>
    <scope>NUCLEOTIDE SEQUENCE</scope>
</reference>
<proteinExistence type="predicted"/>
<sequence>MNTLAIFVVSLVILGLCSADDEKTTRNEEIALSFYKCVACGGDKVLKAYEKCRDLKSGNTKNITEECVAKELPEEVIEGDKRWKYYCENPAMISKVYECFYDYYKTLTDEDKASILKFQECANDVKAKYCK</sequence>
<gene>
    <name evidence="2" type="ORF">HNY73_013922</name>
</gene>
<dbReference type="Proteomes" id="UP000807504">
    <property type="component" value="Unassembled WGS sequence"/>
</dbReference>
<name>A0A8T0ENP4_ARGBR</name>
<dbReference type="AlphaFoldDB" id="A0A8T0ENP4"/>
<reference evidence="2" key="1">
    <citation type="journal article" date="2020" name="bioRxiv">
        <title>Chromosome-level reference genome of the European wasp spider Argiope bruennichi: a resource for studies on range expansion and evolutionary adaptation.</title>
        <authorList>
            <person name="Sheffer M.M."/>
            <person name="Hoppe A."/>
            <person name="Krehenwinkel H."/>
            <person name="Uhl G."/>
            <person name="Kuss A.W."/>
            <person name="Jensen L."/>
            <person name="Jensen C."/>
            <person name="Gillespie R.G."/>
            <person name="Hoff K.J."/>
            <person name="Prost S."/>
        </authorList>
    </citation>
    <scope>NUCLEOTIDE SEQUENCE</scope>
</reference>
<evidence type="ECO:0000256" key="1">
    <source>
        <dbReference type="SAM" id="SignalP"/>
    </source>
</evidence>
<keyword evidence="1" id="KW-0732">Signal</keyword>
<keyword evidence="3" id="KW-1185">Reference proteome</keyword>
<evidence type="ECO:0000313" key="2">
    <source>
        <dbReference type="EMBL" id="KAF8776991.1"/>
    </source>
</evidence>
<feature type="chain" id="PRO_5035715532" evidence="1">
    <location>
        <begin position="20"/>
        <end position="131"/>
    </location>
</feature>